<dbReference type="RefSeq" id="WP_307020333.1">
    <property type="nucleotide sequence ID" value="NZ_JAUSUI010000005.1"/>
</dbReference>
<feature type="transmembrane region" description="Helical" evidence="1">
    <location>
        <begin position="123"/>
        <end position="142"/>
    </location>
</feature>
<protein>
    <recommendedName>
        <fullName evidence="4">DUF1440 domain-containing protein</fullName>
    </recommendedName>
</protein>
<reference evidence="2 3" key="1">
    <citation type="submission" date="2023-07" db="EMBL/GenBank/DDBJ databases">
        <title>Genomic Encyclopedia of Type Strains, Phase IV (KMG-IV): sequencing the most valuable type-strain genomes for metagenomic binning, comparative biology and taxonomic classification.</title>
        <authorList>
            <person name="Goeker M."/>
        </authorList>
    </citation>
    <scope>NUCLEOTIDE SEQUENCE [LARGE SCALE GENOMIC DNA]</scope>
    <source>
        <strain evidence="2 3">DSM 2457</strain>
    </source>
</reference>
<dbReference type="Proteomes" id="UP001224682">
    <property type="component" value="Unassembled WGS sequence"/>
</dbReference>
<keyword evidence="1" id="KW-0812">Transmembrane</keyword>
<gene>
    <name evidence="2" type="ORF">J2S75_002653</name>
</gene>
<sequence length="168" mass="18132">MMKPRDRLVLGALAGMAATLPMTMAMRRLHARLPAAQRYPLPPREITAKLPLLGLTPPTATLVHHFAYGSAAGAIFGLLPPRHARLAGPFFGVGVWVASYLGWLPLMGVLRPATVHPAPRNTLMLAVHLVWGAGLAAGLRELELARRFSFTRATSPAPVLQDRPDEVV</sequence>
<evidence type="ECO:0000256" key="1">
    <source>
        <dbReference type="SAM" id="Phobius"/>
    </source>
</evidence>
<name>A0ABU0BDD1_9HYPH</name>
<accession>A0ABU0BDD1</accession>
<keyword evidence="3" id="KW-1185">Reference proteome</keyword>
<evidence type="ECO:0008006" key="4">
    <source>
        <dbReference type="Google" id="ProtNLM"/>
    </source>
</evidence>
<dbReference type="EMBL" id="JAUSUI010000005">
    <property type="protein sequence ID" value="MDQ0303619.1"/>
    <property type="molecule type" value="Genomic_DNA"/>
</dbReference>
<organism evidence="2 3">
    <name type="scientific">Ancylobacter polymorphus</name>
    <dbReference type="NCBI Taxonomy" id="223390"/>
    <lineage>
        <taxon>Bacteria</taxon>
        <taxon>Pseudomonadati</taxon>
        <taxon>Pseudomonadota</taxon>
        <taxon>Alphaproteobacteria</taxon>
        <taxon>Hyphomicrobiales</taxon>
        <taxon>Xanthobacteraceae</taxon>
        <taxon>Ancylobacter</taxon>
    </lineage>
</organism>
<keyword evidence="1" id="KW-1133">Transmembrane helix</keyword>
<keyword evidence="1" id="KW-0472">Membrane</keyword>
<feature type="transmembrane region" description="Helical" evidence="1">
    <location>
        <begin position="62"/>
        <end position="79"/>
    </location>
</feature>
<proteinExistence type="predicted"/>
<comment type="caution">
    <text evidence="2">The sequence shown here is derived from an EMBL/GenBank/DDBJ whole genome shotgun (WGS) entry which is preliminary data.</text>
</comment>
<feature type="transmembrane region" description="Helical" evidence="1">
    <location>
        <begin position="86"/>
        <end position="103"/>
    </location>
</feature>
<evidence type="ECO:0000313" key="2">
    <source>
        <dbReference type="EMBL" id="MDQ0303619.1"/>
    </source>
</evidence>
<evidence type="ECO:0000313" key="3">
    <source>
        <dbReference type="Proteomes" id="UP001224682"/>
    </source>
</evidence>